<evidence type="ECO:0000256" key="1">
    <source>
        <dbReference type="ARBA" id="ARBA00022723"/>
    </source>
</evidence>
<dbReference type="Proteomes" id="UP000662088">
    <property type="component" value="Unassembled WGS sequence"/>
</dbReference>
<dbReference type="InterPro" id="IPR017900">
    <property type="entry name" value="4Fe4S_Fe_S_CS"/>
</dbReference>
<evidence type="ECO:0000313" key="5">
    <source>
        <dbReference type="EMBL" id="MBC5639101.1"/>
    </source>
</evidence>
<keyword evidence="3" id="KW-0411">Iron-sulfur</keyword>
<name>A0A8I0DNG1_9CLOT</name>
<evidence type="ECO:0000259" key="4">
    <source>
        <dbReference type="PROSITE" id="PS51379"/>
    </source>
</evidence>
<feature type="domain" description="4Fe-4S ferredoxin-type" evidence="4">
    <location>
        <begin position="220"/>
        <end position="242"/>
    </location>
</feature>
<dbReference type="Pfam" id="PF12724">
    <property type="entry name" value="Flavodoxin_5"/>
    <property type="match status" value="1"/>
</dbReference>
<gene>
    <name evidence="5" type="ORF">H8R92_01375</name>
</gene>
<dbReference type="InterPro" id="IPR029039">
    <property type="entry name" value="Flavoprotein-like_sf"/>
</dbReference>
<dbReference type="SUPFAM" id="SSF52218">
    <property type="entry name" value="Flavoproteins"/>
    <property type="match status" value="1"/>
</dbReference>
<dbReference type="Pfam" id="PF12800">
    <property type="entry name" value="Fer4_4"/>
    <property type="match status" value="2"/>
</dbReference>
<dbReference type="InterPro" id="IPR047964">
    <property type="entry name" value="EFR1-like"/>
</dbReference>
<sequence length="254" mass="30078">MIRAAIIYFSGTGNTKFVACNMKKKLEEKNIYTDLINIEEDTVLPCNYKYIVIGGPIYVDLYPDILVNYIRKNLYGYTGRCMLFSTQSSNEPSSAFQDVLNRASFLNVKYCQFVQMPNNFYNFMFKKTPKDEEEKRIKDAIKVGSKAIEDFLSGEEKIYHTNFLKVDFVRAVYKIFYPYITKRLIKNIEVDLKKCIHCRMCEIRCPRKSIHISNKVRFNDKCLLCQRCMNSCPRNAFLYKKKVYDKYEPNFKKY</sequence>
<dbReference type="EMBL" id="JACOOQ010000001">
    <property type="protein sequence ID" value="MBC5639101.1"/>
    <property type="molecule type" value="Genomic_DNA"/>
</dbReference>
<protein>
    <recommendedName>
        <fullName evidence="4">4Fe-4S ferredoxin-type domain-containing protein</fullName>
    </recommendedName>
</protein>
<dbReference type="Gene3D" id="3.40.50.360">
    <property type="match status" value="1"/>
</dbReference>
<dbReference type="SUPFAM" id="SSF54862">
    <property type="entry name" value="4Fe-4S ferredoxins"/>
    <property type="match status" value="1"/>
</dbReference>
<dbReference type="RefSeq" id="WP_022212932.1">
    <property type="nucleotide sequence ID" value="NZ_JACOOQ010000001.1"/>
</dbReference>
<reference evidence="5" key="1">
    <citation type="submission" date="2020-08" db="EMBL/GenBank/DDBJ databases">
        <title>Genome public.</title>
        <authorList>
            <person name="Liu C."/>
            <person name="Sun Q."/>
        </authorList>
    </citation>
    <scope>NUCLEOTIDE SEQUENCE</scope>
    <source>
        <strain evidence="5">NSJ-42</strain>
    </source>
</reference>
<proteinExistence type="predicted"/>
<dbReference type="NCBIfam" id="NF038196">
    <property type="entry name" value="ferrodoxin_EFR1"/>
    <property type="match status" value="1"/>
</dbReference>
<dbReference type="PANTHER" id="PTHR43122:SF1">
    <property type="entry name" value="IRON-SULFUR-BINDING PROTEIN"/>
    <property type="match status" value="1"/>
</dbReference>
<keyword evidence="1" id="KW-0479">Metal-binding</keyword>
<feature type="domain" description="4Fe-4S ferredoxin-type" evidence="4">
    <location>
        <begin position="186"/>
        <end position="215"/>
    </location>
</feature>
<comment type="caution">
    <text evidence="5">The sequence shown here is derived from an EMBL/GenBank/DDBJ whole genome shotgun (WGS) entry which is preliminary data.</text>
</comment>
<dbReference type="GO" id="GO:0046872">
    <property type="term" value="F:metal ion binding"/>
    <property type="evidence" value="ECO:0007669"/>
    <property type="project" value="UniProtKB-KW"/>
</dbReference>
<dbReference type="InterPro" id="IPR017896">
    <property type="entry name" value="4Fe4S_Fe-S-bd"/>
</dbReference>
<accession>A0A8I0DNG1</accession>
<dbReference type="PROSITE" id="PS51379">
    <property type="entry name" value="4FE4S_FER_2"/>
    <property type="match status" value="2"/>
</dbReference>
<dbReference type="AlphaFoldDB" id="A0A8I0DNG1"/>
<evidence type="ECO:0000313" key="6">
    <source>
        <dbReference type="Proteomes" id="UP000662088"/>
    </source>
</evidence>
<evidence type="ECO:0000256" key="3">
    <source>
        <dbReference type="ARBA" id="ARBA00023014"/>
    </source>
</evidence>
<dbReference type="GO" id="GO:0051536">
    <property type="term" value="F:iron-sulfur cluster binding"/>
    <property type="evidence" value="ECO:0007669"/>
    <property type="project" value="UniProtKB-KW"/>
</dbReference>
<organism evidence="5 6">
    <name type="scientific">Clostridium lentum</name>
    <dbReference type="NCBI Taxonomy" id="2763037"/>
    <lineage>
        <taxon>Bacteria</taxon>
        <taxon>Bacillati</taxon>
        <taxon>Bacillota</taxon>
        <taxon>Clostridia</taxon>
        <taxon>Eubacteriales</taxon>
        <taxon>Clostridiaceae</taxon>
        <taxon>Clostridium</taxon>
    </lineage>
</organism>
<evidence type="ECO:0000256" key="2">
    <source>
        <dbReference type="ARBA" id="ARBA00023004"/>
    </source>
</evidence>
<keyword evidence="6" id="KW-1185">Reference proteome</keyword>
<dbReference type="Gene3D" id="3.30.70.20">
    <property type="match status" value="1"/>
</dbReference>
<dbReference type="PANTHER" id="PTHR43122">
    <property type="entry name" value="FERREDOXIN SUBUNIT OF PYRUVATE:FLAVODOXIN OXIDOREDUCTASE-RELATED"/>
    <property type="match status" value="1"/>
</dbReference>
<dbReference type="PROSITE" id="PS00198">
    <property type="entry name" value="4FE4S_FER_1"/>
    <property type="match status" value="1"/>
</dbReference>
<dbReference type="InterPro" id="IPR026816">
    <property type="entry name" value="Flavodoxin_dom"/>
</dbReference>
<keyword evidence="2" id="KW-0408">Iron</keyword>